<protein>
    <submittedName>
        <fullName evidence="4">Response regulator</fullName>
    </submittedName>
</protein>
<dbReference type="Pfam" id="PF00072">
    <property type="entry name" value="Response_reg"/>
    <property type="match status" value="1"/>
</dbReference>
<evidence type="ECO:0000313" key="4">
    <source>
        <dbReference type="EMBL" id="MEX1663306.1"/>
    </source>
</evidence>
<dbReference type="RefSeq" id="WP_368392866.1">
    <property type="nucleotide sequence ID" value="NZ_JBFRYC010000014.1"/>
</dbReference>
<feature type="domain" description="Response regulatory" evidence="3">
    <location>
        <begin position="11"/>
        <end position="128"/>
    </location>
</feature>
<dbReference type="InterPro" id="IPR001789">
    <property type="entry name" value="Sig_transdc_resp-reg_receiver"/>
</dbReference>
<dbReference type="Proteomes" id="UP001557465">
    <property type="component" value="Unassembled WGS sequence"/>
</dbReference>
<sequence length="131" mass="14484">MIKPNTSQTTRVLLAEDDETNIQVILAYLSALPTLELMVVKDGRAALETATVNLYELMIFDQNMPFITGDRIIRHLQASGSINAHTPVIRLSADTTQTKDASAGSSRNIHLSKPLRQNELIDTIKLLLTNI</sequence>
<dbReference type="Gene3D" id="3.40.50.2300">
    <property type="match status" value="1"/>
</dbReference>
<keyword evidence="5" id="KW-1185">Reference proteome</keyword>
<dbReference type="PANTHER" id="PTHR44591:SF3">
    <property type="entry name" value="RESPONSE REGULATORY DOMAIN-CONTAINING PROTEIN"/>
    <property type="match status" value="1"/>
</dbReference>
<dbReference type="InterPro" id="IPR050595">
    <property type="entry name" value="Bact_response_regulator"/>
</dbReference>
<organism evidence="4 5">
    <name type="scientific">Thioclava arctica</name>
    <dbReference type="NCBI Taxonomy" id="3238301"/>
    <lineage>
        <taxon>Bacteria</taxon>
        <taxon>Pseudomonadati</taxon>
        <taxon>Pseudomonadota</taxon>
        <taxon>Alphaproteobacteria</taxon>
        <taxon>Rhodobacterales</taxon>
        <taxon>Paracoccaceae</taxon>
        <taxon>Thioclava</taxon>
    </lineage>
</organism>
<gene>
    <name evidence="4" type="ORF">AB4874_16965</name>
</gene>
<keyword evidence="1 2" id="KW-0597">Phosphoprotein</keyword>
<dbReference type="SMART" id="SM00448">
    <property type="entry name" value="REC"/>
    <property type="match status" value="1"/>
</dbReference>
<comment type="caution">
    <text evidence="4">The sequence shown here is derived from an EMBL/GenBank/DDBJ whole genome shotgun (WGS) entry which is preliminary data.</text>
</comment>
<dbReference type="EMBL" id="JBFRYC010000014">
    <property type="protein sequence ID" value="MEX1663306.1"/>
    <property type="molecule type" value="Genomic_DNA"/>
</dbReference>
<accession>A0ABV3TNX3</accession>
<evidence type="ECO:0000313" key="5">
    <source>
        <dbReference type="Proteomes" id="UP001557465"/>
    </source>
</evidence>
<reference evidence="4 5" key="1">
    <citation type="journal article" date="2011" name="Int. J. Syst. Evol. Microbiol.">
        <title>Zhongshania antarctica gen. nov., sp. nov. and Zhongshania guokunii sp. nov., gammaproteobacteria respectively isolated from coastal attached (fast) ice and surface seawater of the Antarctic.</title>
        <authorList>
            <person name="Li H.J."/>
            <person name="Zhang X.Y."/>
            <person name="Chen C.X."/>
            <person name="Zhang Y.J."/>
            <person name="Gao Z.M."/>
            <person name="Yu Y."/>
            <person name="Chen X.L."/>
            <person name="Chen B."/>
            <person name="Zhang Y.Z."/>
        </authorList>
    </citation>
    <scope>NUCLEOTIDE SEQUENCE [LARGE SCALE GENOMIC DNA]</scope>
    <source>
        <strain evidence="4 5">15-R06ZXC-3</strain>
    </source>
</reference>
<feature type="modified residue" description="4-aspartylphosphate" evidence="2">
    <location>
        <position position="61"/>
    </location>
</feature>
<dbReference type="PANTHER" id="PTHR44591">
    <property type="entry name" value="STRESS RESPONSE REGULATOR PROTEIN 1"/>
    <property type="match status" value="1"/>
</dbReference>
<name>A0ABV3TNX3_9RHOB</name>
<evidence type="ECO:0000256" key="1">
    <source>
        <dbReference type="ARBA" id="ARBA00022553"/>
    </source>
</evidence>
<dbReference type="SUPFAM" id="SSF52172">
    <property type="entry name" value="CheY-like"/>
    <property type="match status" value="1"/>
</dbReference>
<evidence type="ECO:0000259" key="3">
    <source>
        <dbReference type="PROSITE" id="PS50110"/>
    </source>
</evidence>
<evidence type="ECO:0000256" key="2">
    <source>
        <dbReference type="PROSITE-ProRule" id="PRU00169"/>
    </source>
</evidence>
<dbReference type="InterPro" id="IPR011006">
    <property type="entry name" value="CheY-like_superfamily"/>
</dbReference>
<dbReference type="PROSITE" id="PS50110">
    <property type="entry name" value="RESPONSE_REGULATORY"/>
    <property type="match status" value="1"/>
</dbReference>
<proteinExistence type="predicted"/>